<feature type="transmembrane region" description="Helical" evidence="5">
    <location>
        <begin position="95"/>
        <end position="121"/>
    </location>
</feature>
<evidence type="ECO:0000256" key="3">
    <source>
        <dbReference type="ARBA" id="ARBA00022989"/>
    </source>
</evidence>
<protein>
    <recommendedName>
        <fullName evidence="6">RDD domain-containing protein</fullName>
    </recommendedName>
</protein>
<evidence type="ECO:0000256" key="4">
    <source>
        <dbReference type="ARBA" id="ARBA00023136"/>
    </source>
</evidence>
<organism evidence="7 8">
    <name type="scientific">Pararhodobacter marinus</name>
    <dbReference type="NCBI Taxonomy" id="2184063"/>
    <lineage>
        <taxon>Bacteria</taxon>
        <taxon>Pseudomonadati</taxon>
        <taxon>Pseudomonadota</taxon>
        <taxon>Alphaproteobacteria</taxon>
        <taxon>Rhodobacterales</taxon>
        <taxon>Paracoccaceae</taxon>
        <taxon>Pararhodobacter</taxon>
    </lineage>
</organism>
<dbReference type="InterPro" id="IPR010432">
    <property type="entry name" value="RDD"/>
</dbReference>
<feature type="transmembrane region" description="Helical" evidence="5">
    <location>
        <begin position="21"/>
        <end position="54"/>
    </location>
</feature>
<evidence type="ECO:0000259" key="6">
    <source>
        <dbReference type="Pfam" id="PF06271"/>
    </source>
</evidence>
<dbReference type="EMBL" id="QEYD01000003">
    <property type="protein sequence ID" value="PWE30119.1"/>
    <property type="molecule type" value="Genomic_DNA"/>
</dbReference>
<dbReference type="RefSeq" id="WP_109532266.1">
    <property type="nucleotide sequence ID" value="NZ_CAXPUO010000065.1"/>
</dbReference>
<gene>
    <name evidence="7" type="ORF">C4N9_05300</name>
</gene>
<dbReference type="Proteomes" id="UP000244940">
    <property type="component" value="Unassembled WGS sequence"/>
</dbReference>
<keyword evidence="4 5" id="KW-0472">Membrane</keyword>
<dbReference type="Pfam" id="PF06271">
    <property type="entry name" value="RDD"/>
    <property type="match status" value="1"/>
</dbReference>
<sequence length="144" mass="16431">MSLPHPLDEPEFYDHLMIKRFMAWVIDLVITLVMVLIALVLTGFLAIFILPFVWAAIAIAYRTVMLTRYGATLGMMVASVRWVRLDATRPDQTLALWHSVIYAGSMSFVIPQIASVAMMMITPYRQGLNDWILGTTIVNRYIEH</sequence>
<proteinExistence type="predicted"/>
<dbReference type="OrthoDB" id="7270324at2"/>
<comment type="subcellular location">
    <subcellularLocation>
        <location evidence="1">Membrane</location>
        <topology evidence="1">Multi-pass membrane protein</topology>
    </subcellularLocation>
</comment>
<evidence type="ECO:0000256" key="5">
    <source>
        <dbReference type="SAM" id="Phobius"/>
    </source>
</evidence>
<evidence type="ECO:0000313" key="8">
    <source>
        <dbReference type="Proteomes" id="UP000244940"/>
    </source>
</evidence>
<comment type="caution">
    <text evidence="7">The sequence shown here is derived from an EMBL/GenBank/DDBJ whole genome shotgun (WGS) entry which is preliminary data.</text>
</comment>
<reference evidence="7 8" key="1">
    <citation type="submission" date="2018-05" db="EMBL/GenBank/DDBJ databases">
        <title>Pararhodobacter marina sp. nov., isolated from deep-sea water of the Indian Ocean.</title>
        <authorList>
            <person name="Lai Q.Sr."/>
            <person name="Liu X."/>
            <person name="Shao Z."/>
        </authorList>
    </citation>
    <scope>NUCLEOTIDE SEQUENCE [LARGE SCALE GENOMIC DNA]</scope>
    <source>
        <strain evidence="7 8">CIC4N-9</strain>
    </source>
</reference>
<evidence type="ECO:0000256" key="2">
    <source>
        <dbReference type="ARBA" id="ARBA00022692"/>
    </source>
</evidence>
<keyword evidence="8" id="KW-1185">Reference proteome</keyword>
<accession>A0A2U2CE67</accession>
<dbReference type="AlphaFoldDB" id="A0A2U2CE67"/>
<dbReference type="GO" id="GO:0016020">
    <property type="term" value="C:membrane"/>
    <property type="evidence" value="ECO:0007669"/>
    <property type="project" value="UniProtKB-SubCell"/>
</dbReference>
<keyword evidence="2 5" id="KW-0812">Transmembrane</keyword>
<dbReference type="GeneID" id="94364295"/>
<keyword evidence="3 5" id="KW-1133">Transmembrane helix</keyword>
<evidence type="ECO:0000313" key="7">
    <source>
        <dbReference type="EMBL" id="PWE30119.1"/>
    </source>
</evidence>
<name>A0A2U2CE67_9RHOB</name>
<evidence type="ECO:0000256" key="1">
    <source>
        <dbReference type="ARBA" id="ARBA00004141"/>
    </source>
</evidence>
<feature type="domain" description="RDD" evidence="6">
    <location>
        <begin position="17"/>
        <end position="133"/>
    </location>
</feature>